<protein>
    <submittedName>
        <fullName evidence="1">Uncharacterized protein</fullName>
    </submittedName>
</protein>
<dbReference type="AlphaFoldDB" id="A0A0G0EHD6"/>
<evidence type="ECO:0000313" key="1">
    <source>
        <dbReference type="EMBL" id="KKP66667.1"/>
    </source>
</evidence>
<proteinExistence type="predicted"/>
<sequence length="348" mass="40368">MKSKTLRKKIVIYAYKLDYKVGGIVALHNLAKDLLSSEYDIYIYPIEGKGYKNEFCNNFAKLIDIDDSTIIVYPEVIEGNPLKAKKVVRWLLCDLGIHCSKDIYKTWSTTDLVFHFSTFNANYDPFKINYLYTIWIDPKVKNLKQKRSGSCYLYKKASLFHKNIKLIHPKNSLLIDNLNYEEIIKVFNKKEYFYCYDPYSFYNSIAALCGCIPIIYPIAGITKLNWLKTLAKFQPYLKTHENFPGISYGIDDILYAKKTIKNVEKVYSEVVEYGKKSVDNFLSIVSDYFFNKNNNKVYNTVGKAIKTFSWKNSNNKVGAIIKQKDNEIANLLTLSKQKDNEIANLLTL</sequence>
<organism evidence="1 2">
    <name type="scientific">Candidatus Roizmanbacteria bacterium GW2011_GWC2_35_12</name>
    <dbReference type="NCBI Taxonomy" id="1618485"/>
    <lineage>
        <taxon>Bacteria</taxon>
        <taxon>Candidatus Roizmaniibacteriota</taxon>
    </lineage>
</organism>
<dbReference type="Proteomes" id="UP000034127">
    <property type="component" value="Unassembled WGS sequence"/>
</dbReference>
<gene>
    <name evidence="1" type="ORF">UR63_C0029G0005</name>
</gene>
<dbReference type="EMBL" id="LBPX01000029">
    <property type="protein sequence ID" value="KKP66667.1"/>
    <property type="molecule type" value="Genomic_DNA"/>
</dbReference>
<evidence type="ECO:0000313" key="2">
    <source>
        <dbReference type="Proteomes" id="UP000034127"/>
    </source>
</evidence>
<accession>A0A0G0EHD6</accession>
<name>A0A0G0EHD6_9BACT</name>
<reference evidence="1 2" key="1">
    <citation type="journal article" date="2015" name="Nature">
        <title>rRNA introns, odd ribosomes, and small enigmatic genomes across a large radiation of phyla.</title>
        <authorList>
            <person name="Brown C.T."/>
            <person name="Hug L.A."/>
            <person name="Thomas B.C."/>
            <person name="Sharon I."/>
            <person name="Castelle C.J."/>
            <person name="Singh A."/>
            <person name="Wilkins M.J."/>
            <person name="Williams K.H."/>
            <person name="Banfield J.F."/>
        </authorList>
    </citation>
    <scope>NUCLEOTIDE SEQUENCE [LARGE SCALE GENOMIC DNA]</scope>
</reference>
<comment type="caution">
    <text evidence="1">The sequence shown here is derived from an EMBL/GenBank/DDBJ whole genome shotgun (WGS) entry which is preliminary data.</text>
</comment>